<evidence type="ECO:0000313" key="1">
    <source>
        <dbReference type="EMBL" id="KRZ46726.1"/>
    </source>
</evidence>
<protein>
    <submittedName>
        <fullName evidence="1">Uncharacterized protein</fullName>
    </submittedName>
</protein>
<accession>A0A0V1KHJ5</accession>
<sequence length="32" mass="3545">MDNLDTDILTRAKKISIGGREKTGRLLLSLCL</sequence>
<evidence type="ECO:0000313" key="2">
    <source>
        <dbReference type="Proteomes" id="UP000054721"/>
    </source>
</evidence>
<gene>
    <name evidence="1" type="ORF">T02_13650</name>
</gene>
<reference evidence="1 2" key="1">
    <citation type="submission" date="2015-05" db="EMBL/GenBank/DDBJ databases">
        <title>Evolution of Trichinella species and genotypes.</title>
        <authorList>
            <person name="Korhonen P.K."/>
            <person name="Edoardo P."/>
            <person name="Giuseppe L.R."/>
            <person name="Gasser R.B."/>
        </authorList>
    </citation>
    <scope>NUCLEOTIDE SEQUENCE [LARGE SCALE GENOMIC DNA]</scope>
    <source>
        <strain evidence="1">ISS10</strain>
    </source>
</reference>
<dbReference type="EMBL" id="JYDW01002395">
    <property type="protein sequence ID" value="KRZ46726.1"/>
    <property type="molecule type" value="Genomic_DNA"/>
</dbReference>
<dbReference type="AlphaFoldDB" id="A0A0V1KHJ5"/>
<keyword evidence="2" id="KW-1185">Reference proteome</keyword>
<proteinExistence type="predicted"/>
<name>A0A0V1KHJ5_9BILA</name>
<dbReference type="Proteomes" id="UP000054721">
    <property type="component" value="Unassembled WGS sequence"/>
</dbReference>
<organism evidence="1 2">
    <name type="scientific">Trichinella nativa</name>
    <dbReference type="NCBI Taxonomy" id="6335"/>
    <lineage>
        <taxon>Eukaryota</taxon>
        <taxon>Metazoa</taxon>
        <taxon>Ecdysozoa</taxon>
        <taxon>Nematoda</taxon>
        <taxon>Enoplea</taxon>
        <taxon>Dorylaimia</taxon>
        <taxon>Trichinellida</taxon>
        <taxon>Trichinellidae</taxon>
        <taxon>Trichinella</taxon>
    </lineage>
</organism>
<comment type="caution">
    <text evidence="1">The sequence shown here is derived from an EMBL/GenBank/DDBJ whole genome shotgun (WGS) entry which is preliminary data.</text>
</comment>